<dbReference type="PANTHER" id="PTHR11079:SF179">
    <property type="entry name" value="TRNA(ADENINE(34)) DEAMINASE, CHLOROPLASTIC"/>
    <property type="match status" value="1"/>
</dbReference>
<accession>A0ABX2JGY9</accession>
<dbReference type="EMBL" id="JABULH010000005">
    <property type="protein sequence ID" value="NTS65868.1"/>
    <property type="molecule type" value="Genomic_DNA"/>
</dbReference>
<dbReference type="CDD" id="cd01285">
    <property type="entry name" value="nucleoside_deaminase"/>
    <property type="match status" value="1"/>
</dbReference>
<evidence type="ECO:0000313" key="3">
    <source>
        <dbReference type="Proteomes" id="UP000621447"/>
    </source>
</evidence>
<evidence type="ECO:0000313" key="2">
    <source>
        <dbReference type="EMBL" id="NTS65868.1"/>
    </source>
</evidence>
<dbReference type="Proteomes" id="UP000621447">
    <property type="component" value="Unassembled WGS sequence"/>
</dbReference>
<evidence type="ECO:0000259" key="1">
    <source>
        <dbReference type="PROSITE" id="PS51747"/>
    </source>
</evidence>
<dbReference type="PROSITE" id="PS51747">
    <property type="entry name" value="CYT_DCMP_DEAMINASES_2"/>
    <property type="match status" value="1"/>
</dbReference>
<proteinExistence type="predicted"/>
<name>A0ABX2JGY9_9SPHN</name>
<feature type="domain" description="CMP/dCMP-type deaminase" evidence="1">
    <location>
        <begin position="5"/>
        <end position="135"/>
    </location>
</feature>
<protein>
    <submittedName>
        <fullName evidence="2">Nucleoside deaminase</fullName>
    </submittedName>
</protein>
<dbReference type="SUPFAM" id="SSF53927">
    <property type="entry name" value="Cytidine deaminase-like"/>
    <property type="match status" value="1"/>
</dbReference>
<organism evidence="2 3">
    <name type="scientific">Sphingomonas hominis</name>
    <dbReference type="NCBI Taxonomy" id="2741495"/>
    <lineage>
        <taxon>Bacteria</taxon>
        <taxon>Pseudomonadati</taxon>
        <taxon>Pseudomonadota</taxon>
        <taxon>Alphaproteobacteria</taxon>
        <taxon>Sphingomonadales</taxon>
        <taxon>Sphingomonadaceae</taxon>
        <taxon>Sphingomonas</taxon>
    </lineage>
</organism>
<dbReference type="Gene3D" id="3.40.140.10">
    <property type="entry name" value="Cytidine Deaminase, domain 2"/>
    <property type="match status" value="1"/>
</dbReference>
<dbReference type="PANTHER" id="PTHR11079">
    <property type="entry name" value="CYTOSINE DEAMINASE FAMILY MEMBER"/>
    <property type="match status" value="1"/>
</dbReference>
<dbReference type="InterPro" id="IPR016193">
    <property type="entry name" value="Cytidine_deaminase-like"/>
</dbReference>
<sequence length="158" mass="16713">MSIDARDRAYLDRCVALATEAVDAGDEAFGSLLVAADGRVLFEDRNRVGGGDPTRHPEYAIVRWAAEHLSPDERRTATVYTSGEHCAMCAAAHGLVGLGRVVYATSTAQLTQWMRELGRPPMGIEPLPITAVIPDAVVAGPVPELAAAVRALHARAAG</sequence>
<comment type="caution">
    <text evidence="2">The sequence shown here is derived from an EMBL/GenBank/DDBJ whole genome shotgun (WGS) entry which is preliminary data.</text>
</comment>
<dbReference type="RefSeq" id="WP_174194504.1">
    <property type="nucleotide sequence ID" value="NZ_JABULH010000005.1"/>
</dbReference>
<dbReference type="Pfam" id="PF00383">
    <property type="entry name" value="dCMP_cyt_deam_1"/>
    <property type="match status" value="1"/>
</dbReference>
<reference evidence="2 3" key="1">
    <citation type="submission" date="2020-06" db="EMBL/GenBank/DDBJ databases">
        <title>Sphingomonas hominis sp. nov., a member of the Sphingomonas, isolated from the hair of a 22-year-old girl.</title>
        <authorList>
            <person name="Zhang D.-F."/>
            <person name="Cui X.-W."/>
        </authorList>
    </citation>
    <scope>NUCLEOTIDE SEQUENCE [LARGE SCALE GENOMIC DNA]</scope>
    <source>
        <strain evidence="2 3">HHU CXW</strain>
    </source>
</reference>
<keyword evidence="3" id="KW-1185">Reference proteome</keyword>
<gene>
    <name evidence="2" type="ORF">HRV97_11930</name>
</gene>
<dbReference type="InterPro" id="IPR002125">
    <property type="entry name" value="CMP_dCMP_dom"/>
</dbReference>